<dbReference type="Pfam" id="PF01219">
    <property type="entry name" value="DAGK_prokar"/>
    <property type="match status" value="1"/>
</dbReference>
<evidence type="ECO:0000256" key="1">
    <source>
        <dbReference type="ARBA" id="ARBA00004651"/>
    </source>
</evidence>
<evidence type="ECO:0000256" key="7">
    <source>
        <dbReference type="ARBA" id="ARBA00022741"/>
    </source>
</evidence>
<evidence type="ECO:0000256" key="2">
    <source>
        <dbReference type="ARBA" id="ARBA00005967"/>
    </source>
</evidence>
<feature type="binding site" evidence="17">
    <location>
        <begin position="95"/>
        <end position="96"/>
    </location>
    <ligand>
        <name>ATP</name>
        <dbReference type="ChEBI" id="CHEBI:30616"/>
    </ligand>
</feature>
<proteinExistence type="inferred from homology"/>
<dbReference type="Gene3D" id="1.10.287.3610">
    <property type="match status" value="1"/>
</dbReference>
<dbReference type="GO" id="GO:0046872">
    <property type="term" value="F:metal ion binding"/>
    <property type="evidence" value="ECO:0007669"/>
    <property type="project" value="UniProtKB-KW"/>
</dbReference>
<gene>
    <name evidence="20" type="ORF">P0Y53_07750</name>
</gene>
<sequence length="124" mass="13742">MKSDNFSIYARLRSFRFAWNGIRIMLYREHNARVHLVATIAVALMAIVFGVTRQELLALLFAVGFVWMAELLNTCVEKLSDFISRDRHPEIGFIKDMAAGAVLVAAVTALATGAIVFIPKLMAG</sequence>
<evidence type="ECO:0000313" key="20">
    <source>
        <dbReference type="EMBL" id="WEK37391.1"/>
    </source>
</evidence>
<keyword evidence="13" id="KW-0594">Phospholipid biosynthesis</keyword>
<comment type="cofactor">
    <cofactor evidence="18">
        <name>Mg(2+)</name>
        <dbReference type="ChEBI" id="CHEBI:18420"/>
    </cofactor>
    <text evidence="18">Mn(2+), Zn(2+), Cd(2+) and Co(2+) support activity to lesser extents.</text>
</comment>
<dbReference type="InterPro" id="IPR036945">
    <property type="entry name" value="DAGK_sf"/>
</dbReference>
<keyword evidence="4" id="KW-0444">Lipid biosynthesis</keyword>
<dbReference type="Proteomes" id="UP001220610">
    <property type="component" value="Chromosome"/>
</dbReference>
<keyword evidence="6 19" id="KW-0812">Transmembrane</keyword>
<dbReference type="CDD" id="cd14265">
    <property type="entry name" value="UDPK_IM_like"/>
    <property type="match status" value="1"/>
</dbReference>
<keyword evidence="8 20" id="KW-0418">Kinase</keyword>
<comment type="subcellular location">
    <subcellularLocation>
        <location evidence="1">Cell membrane</location>
        <topology evidence="1">Multi-pass membrane protein</topology>
    </subcellularLocation>
</comment>
<dbReference type="InterPro" id="IPR000829">
    <property type="entry name" value="DAGK"/>
</dbReference>
<evidence type="ECO:0000256" key="9">
    <source>
        <dbReference type="ARBA" id="ARBA00022840"/>
    </source>
</evidence>
<dbReference type="PANTHER" id="PTHR34299:SF1">
    <property type="entry name" value="DIACYLGLYCEROL KINASE"/>
    <property type="match status" value="1"/>
</dbReference>
<dbReference type="PANTHER" id="PTHR34299">
    <property type="entry name" value="DIACYLGLYCEROL KINASE"/>
    <property type="match status" value="1"/>
</dbReference>
<feature type="active site" description="Proton acceptor" evidence="15">
    <location>
        <position position="70"/>
    </location>
</feature>
<reference evidence="20" key="1">
    <citation type="submission" date="2023-03" db="EMBL/GenBank/DDBJ databases">
        <title>Andean soil-derived lignocellulolytic bacterial consortium as a source of novel taxa and putative plastic-active enzymes.</title>
        <authorList>
            <person name="Diaz-Garcia L."/>
            <person name="Chuvochina M."/>
            <person name="Feuerriegel G."/>
            <person name="Bunk B."/>
            <person name="Sproer C."/>
            <person name="Streit W.R."/>
            <person name="Rodriguez L.M."/>
            <person name="Overmann J."/>
            <person name="Jimenez D.J."/>
        </authorList>
    </citation>
    <scope>NUCLEOTIDE SEQUENCE</scope>
    <source>
        <strain evidence="20">MAG 7</strain>
    </source>
</reference>
<dbReference type="AlphaFoldDB" id="A0AAJ5WSG2"/>
<feature type="transmembrane region" description="Helical" evidence="19">
    <location>
        <begin position="97"/>
        <end position="118"/>
    </location>
</feature>
<dbReference type="GO" id="GO:0016301">
    <property type="term" value="F:kinase activity"/>
    <property type="evidence" value="ECO:0007669"/>
    <property type="project" value="UniProtKB-KW"/>
</dbReference>
<evidence type="ECO:0000256" key="10">
    <source>
        <dbReference type="ARBA" id="ARBA00022989"/>
    </source>
</evidence>
<feature type="binding site" evidence="17">
    <location>
        <position position="29"/>
    </location>
    <ligand>
        <name>ATP</name>
        <dbReference type="ChEBI" id="CHEBI:30616"/>
    </ligand>
</feature>
<evidence type="ECO:0000313" key="21">
    <source>
        <dbReference type="Proteomes" id="UP001220610"/>
    </source>
</evidence>
<evidence type="ECO:0000256" key="12">
    <source>
        <dbReference type="ARBA" id="ARBA00023136"/>
    </source>
</evidence>
<feature type="binding site" evidence="17">
    <location>
        <position position="77"/>
    </location>
    <ligand>
        <name>ATP</name>
        <dbReference type="ChEBI" id="CHEBI:30616"/>
    </ligand>
</feature>
<keyword evidence="10 19" id="KW-1133">Transmembrane helix</keyword>
<name>A0AAJ5WSG2_9BACT</name>
<evidence type="ECO:0000256" key="16">
    <source>
        <dbReference type="PIRSR" id="PIRSR600829-2"/>
    </source>
</evidence>
<dbReference type="EMBL" id="CP119311">
    <property type="protein sequence ID" value="WEK37391.1"/>
    <property type="molecule type" value="Genomic_DNA"/>
</dbReference>
<feature type="binding site" evidence="18">
    <location>
        <position position="77"/>
    </location>
    <ligand>
        <name>a divalent metal cation</name>
        <dbReference type="ChEBI" id="CHEBI:60240"/>
    </ligand>
</feature>
<evidence type="ECO:0000256" key="8">
    <source>
        <dbReference type="ARBA" id="ARBA00022777"/>
    </source>
</evidence>
<dbReference type="InterPro" id="IPR033717">
    <property type="entry name" value="UDPK"/>
</dbReference>
<evidence type="ECO:0000256" key="5">
    <source>
        <dbReference type="ARBA" id="ARBA00022679"/>
    </source>
</evidence>
<evidence type="ECO:0000256" key="18">
    <source>
        <dbReference type="PIRSR" id="PIRSR600829-4"/>
    </source>
</evidence>
<keyword evidence="18" id="KW-0479">Metal-binding</keyword>
<evidence type="ECO:0000256" key="3">
    <source>
        <dbReference type="ARBA" id="ARBA00022475"/>
    </source>
</evidence>
<keyword evidence="14" id="KW-1208">Phospholipid metabolism</keyword>
<dbReference type="GO" id="GO:0005886">
    <property type="term" value="C:plasma membrane"/>
    <property type="evidence" value="ECO:0007669"/>
    <property type="project" value="UniProtKB-SubCell"/>
</dbReference>
<evidence type="ECO:0000256" key="14">
    <source>
        <dbReference type="ARBA" id="ARBA00023264"/>
    </source>
</evidence>
<keyword evidence="9 17" id="KW-0067">ATP-binding</keyword>
<dbReference type="GO" id="GO:0008654">
    <property type="term" value="P:phospholipid biosynthetic process"/>
    <property type="evidence" value="ECO:0007669"/>
    <property type="project" value="UniProtKB-KW"/>
</dbReference>
<keyword evidence="18" id="KW-0460">Magnesium</keyword>
<keyword evidence="3" id="KW-1003">Cell membrane</keyword>
<feature type="transmembrane region" description="Helical" evidence="19">
    <location>
        <begin position="57"/>
        <end position="76"/>
    </location>
</feature>
<dbReference type="GO" id="GO:0005524">
    <property type="term" value="F:ATP binding"/>
    <property type="evidence" value="ECO:0007669"/>
    <property type="project" value="UniProtKB-KW"/>
</dbReference>
<organism evidence="20 21">
    <name type="scientific">Candidatus Pseudobacter hemicellulosilyticus</name>
    <dbReference type="NCBI Taxonomy" id="3121375"/>
    <lineage>
        <taxon>Bacteria</taxon>
        <taxon>Pseudomonadati</taxon>
        <taxon>Bacteroidota</taxon>
        <taxon>Chitinophagia</taxon>
        <taxon>Chitinophagales</taxon>
        <taxon>Chitinophagaceae</taxon>
        <taxon>Pseudobacter</taxon>
    </lineage>
</organism>
<evidence type="ECO:0000256" key="13">
    <source>
        <dbReference type="ARBA" id="ARBA00023209"/>
    </source>
</evidence>
<keyword evidence="7 17" id="KW-0547">Nucleotide-binding</keyword>
<feature type="binding site" evidence="18">
    <location>
        <position position="29"/>
    </location>
    <ligand>
        <name>a divalent metal cation</name>
        <dbReference type="ChEBI" id="CHEBI:60240"/>
    </ligand>
</feature>
<feature type="binding site" evidence="16">
    <location>
        <position position="70"/>
    </location>
    <ligand>
        <name>substrate</name>
    </ligand>
</feature>
<evidence type="ECO:0000256" key="17">
    <source>
        <dbReference type="PIRSR" id="PIRSR600829-3"/>
    </source>
</evidence>
<keyword evidence="11" id="KW-0443">Lipid metabolism</keyword>
<protein>
    <submittedName>
        <fullName evidence="20">Diacylglycerol kinase family protein</fullName>
    </submittedName>
</protein>
<evidence type="ECO:0000256" key="6">
    <source>
        <dbReference type="ARBA" id="ARBA00022692"/>
    </source>
</evidence>
<accession>A0AAJ5WSG2</accession>
<evidence type="ECO:0000256" key="19">
    <source>
        <dbReference type="SAM" id="Phobius"/>
    </source>
</evidence>
<comment type="similarity">
    <text evidence="2">Belongs to the bacterial diacylglycerol kinase family.</text>
</comment>
<keyword evidence="12 19" id="KW-0472">Membrane</keyword>
<feature type="transmembrane region" description="Helical" evidence="19">
    <location>
        <begin position="32"/>
        <end position="51"/>
    </location>
</feature>
<keyword evidence="5" id="KW-0808">Transferase</keyword>
<evidence type="ECO:0000256" key="15">
    <source>
        <dbReference type="PIRSR" id="PIRSR600829-1"/>
    </source>
</evidence>
<evidence type="ECO:0000256" key="11">
    <source>
        <dbReference type="ARBA" id="ARBA00023098"/>
    </source>
</evidence>
<evidence type="ECO:0000256" key="4">
    <source>
        <dbReference type="ARBA" id="ARBA00022516"/>
    </source>
</evidence>